<feature type="domain" description="Thiolase C-terminal" evidence="10">
    <location>
        <begin position="282"/>
        <end position="344"/>
    </location>
</feature>
<dbReference type="Proteomes" id="UP000823854">
    <property type="component" value="Unassembled WGS sequence"/>
</dbReference>
<dbReference type="InterPro" id="IPR020616">
    <property type="entry name" value="Thiolase_N"/>
</dbReference>
<evidence type="ECO:0000256" key="5">
    <source>
        <dbReference type="ARBA" id="ARBA00023098"/>
    </source>
</evidence>
<dbReference type="EMBL" id="DWWC01000280">
    <property type="protein sequence ID" value="HJC70645.1"/>
    <property type="molecule type" value="Genomic_DNA"/>
</dbReference>
<dbReference type="InterPro" id="IPR050215">
    <property type="entry name" value="Thiolase-like_sf_Thiolase"/>
</dbReference>
<dbReference type="InterPro" id="IPR016039">
    <property type="entry name" value="Thiolase-like"/>
</dbReference>
<evidence type="ECO:0000259" key="9">
    <source>
        <dbReference type="Pfam" id="PF00108"/>
    </source>
</evidence>
<dbReference type="SUPFAM" id="SSF53901">
    <property type="entry name" value="Thiolase-like"/>
    <property type="match status" value="2"/>
</dbReference>
<proteinExistence type="inferred from homology"/>
<evidence type="ECO:0000313" key="11">
    <source>
        <dbReference type="EMBL" id="HJC70645.1"/>
    </source>
</evidence>
<feature type="domain" description="Thiolase N-terminal" evidence="9">
    <location>
        <begin position="5"/>
        <end position="273"/>
    </location>
</feature>
<dbReference type="InterPro" id="IPR002155">
    <property type="entry name" value="Thiolase"/>
</dbReference>
<dbReference type="AlphaFoldDB" id="A0A9D2THM3"/>
<comment type="subcellular location">
    <subcellularLocation>
        <location evidence="1">Peroxisome</location>
    </subcellularLocation>
</comment>
<evidence type="ECO:0000256" key="2">
    <source>
        <dbReference type="ARBA" id="ARBA00010982"/>
    </source>
</evidence>
<dbReference type="PANTHER" id="PTHR43853:SF8">
    <property type="entry name" value="3-KETOACYL-COA THIOLASE, PEROXISOMAL"/>
    <property type="match status" value="1"/>
</dbReference>
<dbReference type="EC" id="2.3.1.16" evidence="11"/>
<keyword evidence="5" id="KW-0443">Lipid metabolism</keyword>
<reference evidence="11" key="2">
    <citation type="submission" date="2021-04" db="EMBL/GenBank/DDBJ databases">
        <authorList>
            <person name="Gilroy R."/>
        </authorList>
    </citation>
    <scope>NUCLEOTIDE SEQUENCE</scope>
    <source>
        <strain evidence="11">CHK130-7132</strain>
    </source>
</reference>
<keyword evidence="3 8" id="KW-0808">Transferase</keyword>
<evidence type="ECO:0000256" key="4">
    <source>
        <dbReference type="ARBA" id="ARBA00022832"/>
    </source>
</evidence>
<dbReference type="Gene3D" id="3.40.47.10">
    <property type="match status" value="1"/>
</dbReference>
<dbReference type="PANTHER" id="PTHR43853">
    <property type="entry name" value="3-KETOACYL-COA THIOLASE, PEROXISOMAL"/>
    <property type="match status" value="1"/>
</dbReference>
<evidence type="ECO:0000256" key="3">
    <source>
        <dbReference type="ARBA" id="ARBA00022679"/>
    </source>
</evidence>
<gene>
    <name evidence="11" type="ORF">H9932_13350</name>
</gene>
<dbReference type="NCBIfam" id="TIGR01930">
    <property type="entry name" value="AcCoA-C-Actrans"/>
    <property type="match status" value="1"/>
</dbReference>
<evidence type="ECO:0000256" key="7">
    <source>
        <dbReference type="ARBA" id="ARBA00023315"/>
    </source>
</evidence>
<name>A0A9D2THM3_9MICO</name>
<evidence type="ECO:0000256" key="1">
    <source>
        <dbReference type="ARBA" id="ARBA00004275"/>
    </source>
</evidence>
<dbReference type="InterPro" id="IPR020617">
    <property type="entry name" value="Thiolase_C"/>
</dbReference>
<comment type="similarity">
    <text evidence="2 8">Belongs to the thiolase-like superfamily. Thiolase family.</text>
</comment>
<keyword evidence="6" id="KW-0576">Peroxisome</keyword>
<organism evidence="11 12">
    <name type="scientific">Candidatus Brachybacterium intestinipullorum</name>
    <dbReference type="NCBI Taxonomy" id="2838512"/>
    <lineage>
        <taxon>Bacteria</taxon>
        <taxon>Bacillati</taxon>
        <taxon>Actinomycetota</taxon>
        <taxon>Actinomycetes</taxon>
        <taxon>Micrococcales</taxon>
        <taxon>Dermabacteraceae</taxon>
        <taxon>Brachybacterium</taxon>
    </lineage>
</organism>
<reference evidence="11" key="1">
    <citation type="journal article" date="2021" name="PeerJ">
        <title>Extensive microbial diversity within the chicken gut microbiome revealed by metagenomics and culture.</title>
        <authorList>
            <person name="Gilroy R."/>
            <person name="Ravi A."/>
            <person name="Getino M."/>
            <person name="Pursley I."/>
            <person name="Horton D.L."/>
            <person name="Alikhan N.F."/>
            <person name="Baker D."/>
            <person name="Gharbi K."/>
            <person name="Hall N."/>
            <person name="Watson M."/>
            <person name="Adriaenssens E.M."/>
            <person name="Foster-Nyarko E."/>
            <person name="Jarju S."/>
            <person name="Secka A."/>
            <person name="Antonio M."/>
            <person name="Oren A."/>
            <person name="Chaudhuri R.R."/>
            <person name="La Ragione R."/>
            <person name="Hildebrand F."/>
            <person name="Pallen M.J."/>
        </authorList>
    </citation>
    <scope>NUCLEOTIDE SEQUENCE</scope>
    <source>
        <strain evidence="11">CHK130-7132</strain>
    </source>
</reference>
<dbReference type="GO" id="GO:0003988">
    <property type="term" value="F:acetyl-CoA C-acyltransferase activity"/>
    <property type="evidence" value="ECO:0007669"/>
    <property type="project" value="UniProtKB-EC"/>
</dbReference>
<dbReference type="GO" id="GO:0006635">
    <property type="term" value="P:fatty acid beta-oxidation"/>
    <property type="evidence" value="ECO:0007669"/>
    <property type="project" value="TreeGrafter"/>
</dbReference>
<evidence type="ECO:0000313" key="12">
    <source>
        <dbReference type="Proteomes" id="UP000823854"/>
    </source>
</evidence>
<dbReference type="PIRSF" id="PIRSF000429">
    <property type="entry name" value="Ac-CoA_Ac_transf"/>
    <property type="match status" value="1"/>
</dbReference>
<keyword evidence="7 8" id="KW-0012">Acyltransferase</keyword>
<accession>A0A9D2THM3</accession>
<feature type="non-terminal residue" evidence="11">
    <location>
        <position position="344"/>
    </location>
</feature>
<dbReference type="GO" id="GO:0010124">
    <property type="term" value="P:phenylacetate catabolic process"/>
    <property type="evidence" value="ECO:0007669"/>
    <property type="project" value="TreeGrafter"/>
</dbReference>
<protein>
    <submittedName>
        <fullName evidence="11">Acetyl-CoA C-acyltransferase</fullName>
        <ecNumber evidence="11">2.3.1.16</ecNumber>
    </submittedName>
</protein>
<dbReference type="Pfam" id="PF02803">
    <property type="entry name" value="Thiolase_C"/>
    <property type="match status" value="1"/>
</dbReference>
<sequence length="344" mass="35848">MPEAVIVAATRSPIGRARKGSLKDVRPDDLAAQTIRAALGQVPQLDPATIDDLQLGCAIPEGQQGGNLARTVAVKLGLDAVPGATVTRFCASSIQTTRAAFHAIVSGEARAVISAGVESISTSTGKLMEEDARDPGFQAAWERTEKRATREIPAPWHDPREDGELPDAYIAMGQTAENVAELRGVTRQAQDEFAVASQNRAEAARDSGFFAREIAPITLADGSVVDTDDSPRAGVTYEAVAGLDPVFRPEGTVTAGNCCPLNDGAAALVIMEAEYAEELGVTPLARVVATGVSGLSPEIMGLGPVEATRRALDLAGLTIADIDLVELNEAFAAQVLPSAEDLGI</sequence>
<evidence type="ECO:0000256" key="8">
    <source>
        <dbReference type="RuleBase" id="RU003557"/>
    </source>
</evidence>
<comment type="caution">
    <text evidence="11">The sequence shown here is derived from an EMBL/GenBank/DDBJ whole genome shotgun (WGS) entry which is preliminary data.</text>
</comment>
<evidence type="ECO:0000256" key="6">
    <source>
        <dbReference type="ARBA" id="ARBA00023140"/>
    </source>
</evidence>
<dbReference type="GO" id="GO:0005737">
    <property type="term" value="C:cytoplasm"/>
    <property type="evidence" value="ECO:0007669"/>
    <property type="project" value="UniProtKB-ARBA"/>
</dbReference>
<dbReference type="CDD" id="cd00751">
    <property type="entry name" value="thiolase"/>
    <property type="match status" value="1"/>
</dbReference>
<evidence type="ECO:0000259" key="10">
    <source>
        <dbReference type="Pfam" id="PF02803"/>
    </source>
</evidence>
<dbReference type="Pfam" id="PF00108">
    <property type="entry name" value="Thiolase_N"/>
    <property type="match status" value="1"/>
</dbReference>
<keyword evidence="4" id="KW-0276">Fatty acid metabolism</keyword>